<dbReference type="InterPro" id="IPR021109">
    <property type="entry name" value="Peptidase_aspartic_dom_sf"/>
</dbReference>
<evidence type="ECO:0000256" key="1">
    <source>
        <dbReference type="ARBA" id="ARBA00022801"/>
    </source>
</evidence>
<dbReference type="Proteomes" id="UP000199206">
    <property type="component" value="Unassembled WGS sequence"/>
</dbReference>
<proteinExistence type="predicted"/>
<dbReference type="STRING" id="1166340.SAMN05192583_3148"/>
<keyword evidence="1" id="KW-0378">Hydrolase</keyword>
<dbReference type="NCBIfam" id="TIGR02281">
    <property type="entry name" value="clan_AA_DTGA"/>
    <property type="match status" value="1"/>
</dbReference>
<dbReference type="InterPro" id="IPR001969">
    <property type="entry name" value="Aspartic_peptidase_AS"/>
</dbReference>
<dbReference type="EMBL" id="FOCF01000009">
    <property type="protein sequence ID" value="SEN61224.1"/>
    <property type="molecule type" value="Genomic_DNA"/>
</dbReference>
<dbReference type="PROSITE" id="PS00141">
    <property type="entry name" value="ASP_PROTEASE"/>
    <property type="match status" value="1"/>
</dbReference>
<dbReference type="InterPro" id="IPR034122">
    <property type="entry name" value="Retropepsin-like_bacterial"/>
</dbReference>
<dbReference type="OrthoDB" id="7595324at2"/>
<dbReference type="GO" id="GO:0004190">
    <property type="term" value="F:aspartic-type endopeptidase activity"/>
    <property type="evidence" value="ECO:0007669"/>
    <property type="project" value="InterPro"/>
</dbReference>
<organism evidence="3 4">
    <name type="scientific">Sphingomonas gellani</name>
    <dbReference type="NCBI Taxonomy" id="1166340"/>
    <lineage>
        <taxon>Bacteria</taxon>
        <taxon>Pseudomonadati</taxon>
        <taxon>Pseudomonadota</taxon>
        <taxon>Alphaproteobacteria</taxon>
        <taxon>Sphingomonadales</taxon>
        <taxon>Sphingomonadaceae</taxon>
        <taxon>Sphingomonas</taxon>
    </lineage>
</organism>
<gene>
    <name evidence="3" type="ORF">SAMN05192583_3148</name>
</gene>
<keyword evidence="3" id="KW-0645">Protease</keyword>
<dbReference type="CDD" id="cd05483">
    <property type="entry name" value="retropepsin_like_bacteria"/>
    <property type="match status" value="1"/>
</dbReference>
<protein>
    <submittedName>
        <fullName evidence="3">Aspartyl protease family protein</fullName>
    </submittedName>
</protein>
<evidence type="ECO:0000259" key="2">
    <source>
        <dbReference type="PROSITE" id="PS50175"/>
    </source>
</evidence>
<reference evidence="4" key="1">
    <citation type="submission" date="2016-10" db="EMBL/GenBank/DDBJ databases">
        <authorList>
            <person name="Varghese N."/>
            <person name="Submissions S."/>
        </authorList>
    </citation>
    <scope>NUCLEOTIDE SEQUENCE [LARGE SCALE GENOMIC DNA]</scope>
    <source>
        <strain evidence="4">S6-262</strain>
    </source>
</reference>
<dbReference type="InterPro" id="IPR001995">
    <property type="entry name" value="Peptidase_A2_cat"/>
</dbReference>
<dbReference type="Pfam" id="PF13975">
    <property type="entry name" value="gag-asp_proteas"/>
    <property type="match status" value="1"/>
</dbReference>
<dbReference type="PROSITE" id="PS50175">
    <property type="entry name" value="ASP_PROT_RETROV"/>
    <property type="match status" value="1"/>
</dbReference>
<name>A0A1H8HYZ6_9SPHN</name>
<feature type="domain" description="Peptidase A2" evidence="2">
    <location>
        <begin position="81"/>
        <end position="160"/>
    </location>
</feature>
<dbReference type="RefSeq" id="WP_093666675.1">
    <property type="nucleotide sequence ID" value="NZ_FOCF01000009.1"/>
</dbReference>
<dbReference type="Gene3D" id="2.40.70.10">
    <property type="entry name" value="Acid Proteases"/>
    <property type="match status" value="1"/>
</dbReference>
<dbReference type="AlphaFoldDB" id="A0A1H8HYZ6"/>
<dbReference type="SUPFAM" id="SSF50630">
    <property type="entry name" value="Acid proteases"/>
    <property type="match status" value="1"/>
</dbReference>
<dbReference type="InterPro" id="IPR011969">
    <property type="entry name" value="Clan_AA_Asp_peptidase_C"/>
</dbReference>
<sequence>MIAARYMMLALVVGAAGIGARVQRDSVLETLTPVARAAVVEEGLVQPAVPAPTGIGPAAHNVDRGPDGLFYVQAQVNGRPIRFLVDTGASVVVLTATDARTAGIDVHSDHYNGAVDTVGGKTPMAWANMAKVELAGHEVRDVRAAVVRDGLGVSLLGQNMLAKLDSVTMTADRLSLR</sequence>
<evidence type="ECO:0000313" key="4">
    <source>
        <dbReference type="Proteomes" id="UP000199206"/>
    </source>
</evidence>
<accession>A0A1H8HYZ6</accession>
<evidence type="ECO:0000313" key="3">
    <source>
        <dbReference type="EMBL" id="SEN61224.1"/>
    </source>
</evidence>
<keyword evidence="4" id="KW-1185">Reference proteome</keyword>
<dbReference type="GO" id="GO:0006508">
    <property type="term" value="P:proteolysis"/>
    <property type="evidence" value="ECO:0007669"/>
    <property type="project" value="UniProtKB-KW"/>
</dbReference>